<dbReference type="CDD" id="cd08983">
    <property type="entry name" value="GH43_Bt3655-like"/>
    <property type="match status" value="1"/>
</dbReference>
<keyword evidence="6" id="KW-0732">Signal</keyword>
<comment type="pathway">
    <text evidence="1">Glycan metabolism; L-arabinan degradation.</text>
</comment>
<reference evidence="8" key="1">
    <citation type="submission" date="2023-07" db="EMBL/GenBank/DDBJ databases">
        <title>Sequencing the genomes of 1000 actinobacteria strains.</title>
        <authorList>
            <person name="Klenk H.-P."/>
        </authorList>
    </citation>
    <scope>NUCLEOTIDE SEQUENCE</scope>
    <source>
        <strain evidence="8">DSM 44707</strain>
    </source>
</reference>
<protein>
    <recommendedName>
        <fullName evidence="7">Atrophied bacterial Ig domain-containing protein</fullName>
    </recommendedName>
</protein>
<feature type="signal peptide" evidence="6">
    <location>
        <begin position="1"/>
        <end position="23"/>
    </location>
</feature>
<dbReference type="GO" id="GO:0004553">
    <property type="term" value="F:hydrolase activity, hydrolyzing O-glycosyl compounds"/>
    <property type="evidence" value="ECO:0007669"/>
    <property type="project" value="InterPro"/>
</dbReference>
<evidence type="ECO:0000313" key="9">
    <source>
        <dbReference type="Proteomes" id="UP001183643"/>
    </source>
</evidence>
<organism evidence="8 9">
    <name type="scientific">Catenuloplanes atrovinosus</name>
    <dbReference type="NCBI Taxonomy" id="137266"/>
    <lineage>
        <taxon>Bacteria</taxon>
        <taxon>Bacillati</taxon>
        <taxon>Actinomycetota</taxon>
        <taxon>Actinomycetes</taxon>
        <taxon>Micromonosporales</taxon>
        <taxon>Micromonosporaceae</taxon>
        <taxon>Catenuloplanes</taxon>
    </lineage>
</organism>
<accession>A0AAE3YM56</accession>
<dbReference type="EMBL" id="JAVDYB010000001">
    <property type="protein sequence ID" value="MDR7276065.1"/>
    <property type="molecule type" value="Genomic_DNA"/>
</dbReference>
<dbReference type="RefSeq" id="WP_310367861.1">
    <property type="nucleotide sequence ID" value="NZ_JAVDYB010000001.1"/>
</dbReference>
<comment type="caution">
    <text evidence="8">The sequence shown here is derived from an EMBL/GenBank/DDBJ whole genome shotgun (WGS) entry which is preliminary data.</text>
</comment>
<dbReference type="InterPro" id="IPR050727">
    <property type="entry name" value="GH43_arabinanases"/>
</dbReference>
<evidence type="ECO:0000259" key="7">
    <source>
        <dbReference type="Pfam" id="PF20578"/>
    </source>
</evidence>
<keyword evidence="3 5" id="KW-0378">Hydrolase</keyword>
<comment type="similarity">
    <text evidence="2 5">Belongs to the glycosyl hydrolase 43 family.</text>
</comment>
<dbReference type="InterPro" id="IPR023296">
    <property type="entry name" value="Glyco_hydro_beta-prop_sf"/>
</dbReference>
<dbReference type="GO" id="GO:0005975">
    <property type="term" value="P:carbohydrate metabolic process"/>
    <property type="evidence" value="ECO:0007669"/>
    <property type="project" value="InterPro"/>
</dbReference>
<dbReference type="Pfam" id="PF20578">
    <property type="entry name" value="aBig_2"/>
    <property type="match status" value="1"/>
</dbReference>
<gene>
    <name evidence="8" type="ORF">J2S41_002843</name>
</gene>
<dbReference type="Gene3D" id="2.115.10.20">
    <property type="entry name" value="Glycosyl hydrolase domain, family 43"/>
    <property type="match status" value="1"/>
</dbReference>
<dbReference type="Proteomes" id="UP001183643">
    <property type="component" value="Unassembled WGS sequence"/>
</dbReference>
<dbReference type="Pfam" id="PF04616">
    <property type="entry name" value="Glyco_hydro_43"/>
    <property type="match status" value="1"/>
</dbReference>
<evidence type="ECO:0000256" key="5">
    <source>
        <dbReference type="RuleBase" id="RU361187"/>
    </source>
</evidence>
<dbReference type="AlphaFoldDB" id="A0AAE3YM56"/>
<evidence type="ECO:0000256" key="2">
    <source>
        <dbReference type="ARBA" id="ARBA00009865"/>
    </source>
</evidence>
<evidence type="ECO:0000313" key="8">
    <source>
        <dbReference type="EMBL" id="MDR7276065.1"/>
    </source>
</evidence>
<evidence type="ECO:0000256" key="6">
    <source>
        <dbReference type="SAM" id="SignalP"/>
    </source>
</evidence>
<dbReference type="SUPFAM" id="SSF75005">
    <property type="entry name" value="Arabinanase/levansucrase/invertase"/>
    <property type="match status" value="1"/>
</dbReference>
<keyword evidence="4 5" id="KW-0326">Glycosidase</keyword>
<dbReference type="InterPro" id="IPR006710">
    <property type="entry name" value="Glyco_hydro_43"/>
</dbReference>
<name>A0AAE3YM56_9ACTN</name>
<evidence type="ECO:0000256" key="1">
    <source>
        <dbReference type="ARBA" id="ARBA00004834"/>
    </source>
</evidence>
<sequence>MDRRLLALTPLLSLLLAATPATAAEPPPDRAAVKAAAAAITLHDLGDVRGNLTLPAAGLHGTAIRWRSSAPRIITPTGEVHRGRHAARVVLTATVTLGEARAHRTFTATVRARPRPEPMAGYLFSYFTGEGTADGEQVYFALSQGNDPLHWQELNGGAPVLTSTLGEQGLRDPFIIRSPEGDKFYQIATDLRIYGNGDWDAAQRTGSRSIMVWESTDLVTWTDQRLVQVSPETAGNTWAPEAYYDEALGAYVVFWASKLYAADDPRHTGDSYNRMMYATTRDFRTFSEARVWKDPGYSVIDSTVIRDGDTYYRFTKDERNPSSSTPCSKFIIAERSGTLLDTDWDFVAECIGSGALARGEGPLVFKSNSEEKWYLFIDEFGGRGYVPFETTDLSSGGWTVSADYALPSRPRHGTVLPVTAAEHAALLARYGPAYSPGS</sequence>
<evidence type="ECO:0000256" key="3">
    <source>
        <dbReference type="ARBA" id="ARBA00022801"/>
    </source>
</evidence>
<feature type="domain" description="Atrophied bacterial Ig" evidence="7">
    <location>
        <begin position="33"/>
        <end position="112"/>
    </location>
</feature>
<keyword evidence="9" id="KW-1185">Reference proteome</keyword>
<proteinExistence type="inferred from homology"/>
<dbReference type="PANTHER" id="PTHR43301">
    <property type="entry name" value="ARABINAN ENDO-1,5-ALPHA-L-ARABINOSIDASE"/>
    <property type="match status" value="1"/>
</dbReference>
<feature type="chain" id="PRO_5042195302" description="Atrophied bacterial Ig domain-containing protein" evidence="6">
    <location>
        <begin position="24"/>
        <end position="438"/>
    </location>
</feature>
<dbReference type="InterPro" id="IPR046780">
    <property type="entry name" value="aBig_2"/>
</dbReference>
<dbReference type="PANTHER" id="PTHR43301:SF3">
    <property type="entry name" value="ARABINAN ENDO-1,5-ALPHA-L-ARABINOSIDASE A-RELATED"/>
    <property type="match status" value="1"/>
</dbReference>
<evidence type="ECO:0000256" key="4">
    <source>
        <dbReference type="ARBA" id="ARBA00023295"/>
    </source>
</evidence>